<evidence type="ECO:0000313" key="2">
    <source>
        <dbReference type="Proteomes" id="UP001207468"/>
    </source>
</evidence>
<evidence type="ECO:0000313" key="1">
    <source>
        <dbReference type="EMBL" id="KAI9449464.1"/>
    </source>
</evidence>
<organism evidence="1 2">
    <name type="scientific">Russula earlei</name>
    <dbReference type="NCBI Taxonomy" id="71964"/>
    <lineage>
        <taxon>Eukaryota</taxon>
        <taxon>Fungi</taxon>
        <taxon>Dikarya</taxon>
        <taxon>Basidiomycota</taxon>
        <taxon>Agaricomycotina</taxon>
        <taxon>Agaricomycetes</taxon>
        <taxon>Russulales</taxon>
        <taxon>Russulaceae</taxon>
        <taxon>Russula</taxon>
    </lineage>
</organism>
<gene>
    <name evidence="1" type="ORF">F5148DRAFT_1340758</name>
</gene>
<name>A0ACC0TW57_9AGAM</name>
<dbReference type="Proteomes" id="UP001207468">
    <property type="component" value="Unassembled WGS sequence"/>
</dbReference>
<dbReference type="EMBL" id="JAGFNK010000501">
    <property type="protein sequence ID" value="KAI9449464.1"/>
    <property type="molecule type" value="Genomic_DNA"/>
</dbReference>
<accession>A0ACC0TW57</accession>
<comment type="caution">
    <text evidence="1">The sequence shown here is derived from an EMBL/GenBank/DDBJ whole genome shotgun (WGS) entry which is preliminary data.</text>
</comment>
<proteinExistence type="predicted"/>
<reference evidence="1" key="1">
    <citation type="submission" date="2021-03" db="EMBL/GenBank/DDBJ databases">
        <title>Evolutionary priming and transition to the ectomycorrhizal habit in an iconic lineage of mushroom-forming fungi: is preadaptation a requirement?</title>
        <authorList>
            <consortium name="DOE Joint Genome Institute"/>
            <person name="Looney B.P."/>
            <person name="Miyauchi S."/>
            <person name="Morin E."/>
            <person name="Drula E."/>
            <person name="Courty P.E."/>
            <person name="Chicoki N."/>
            <person name="Fauchery L."/>
            <person name="Kohler A."/>
            <person name="Kuo A."/>
            <person name="LaButti K."/>
            <person name="Pangilinan J."/>
            <person name="Lipzen A."/>
            <person name="Riley R."/>
            <person name="Andreopoulos W."/>
            <person name="He G."/>
            <person name="Johnson J."/>
            <person name="Barry K.W."/>
            <person name="Grigoriev I.V."/>
            <person name="Nagy L."/>
            <person name="Hibbett D."/>
            <person name="Henrissat B."/>
            <person name="Matheny P.B."/>
            <person name="Labbe J."/>
            <person name="Martin A.F."/>
        </authorList>
    </citation>
    <scope>NUCLEOTIDE SEQUENCE</scope>
    <source>
        <strain evidence="1">BPL698</strain>
    </source>
</reference>
<protein>
    <submittedName>
        <fullName evidence="1">Uncharacterized protein</fullName>
    </submittedName>
</protein>
<keyword evidence="2" id="KW-1185">Reference proteome</keyword>
<sequence>MYPTFPHYNPAQKPLLLKGTAGPLGGELHSTNYFHGQVHICSSIKVTHALRHIISDGLSSITESHPELNLPPGFLSKSTQNHPHLEIRVIPVPEATLDLLTHLPPAQVLLLPLHVTSTHLLPFHGYAMRIDPAFTADKLSPKPLNVTPIPNKGQLFVVVGSLGWFVAIISSDTGLGTYRSMLMFTLQSTLPQALAASPLMDLCSHLSSLDVKSDNAFKPQRKIPFSSVSPNYLLFSLNDTRLVVGLIQGPVIVFDASAICSPGDNQVTPLHTFLPTMPAWTTIHQMYANPGDIPELVALLWEPDGSPDSQLVQVINVSTMQSIAGWSSGGSPETFPTSSKDDPLLLTMSSLSNLIIVSWSPRGKQLAIALQSGDIVTFSPNETHQAKSFVSHPPSMQGQSLIHTMWLSNPAFYAIFAPPGPLDPQVDQKHMVIVHDTKCPDTSTDIVLPINFFPSGIRLPGAFTITLRGWDPAKVLLLVGDSTTSDIGLVCCTVDDKWQKLSFDEGAPSMPLDVDQNCCAA</sequence>